<dbReference type="InterPro" id="IPR003593">
    <property type="entry name" value="AAA+_ATPase"/>
</dbReference>
<dbReference type="NCBIfam" id="TIGR02858">
    <property type="entry name" value="spore_III_AA"/>
    <property type="match status" value="1"/>
</dbReference>
<name>A0A1G9W818_9BACL</name>
<keyword evidence="2" id="KW-0067">ATP-binding</keyword>
<evidence type="ECO:0000313" key="5">
    <source>
        <dbReference type="Proteomes" id="UP000199544"/>
    </source>
</evidence>
<keyword evidence="5" id="KW-1185">Reference proteome</keyword>
<accession>A0A1G9W818</accession>
<dbReference type="PANTHER" id="PTHR20953">
    <property type="entry name" value="KINASE-RELATED"/>
    <property type="match status" value="1"/>
</dbReference>
<reference evidence="5" key="1">
    <citation type="submission" date="2016-10" db="EMBL/GenBank/DDBJ databases">
        <authorList>
            <person name="Varghese N."/>
            <person name="Submissions S."/>
        </authorList>
    </citation>
    <scope>NUCLEOTIDE SEQUENCE [LARGE SCALE GENOMIC DNA]</scope>
    <source>
        <strain evidence="5">CGMCC 1.6854</strain>
    </source>
</reference>
<dbReference type="EMBL" id="FNHW01000001">
    <property type="protein sequence ID" value="SDM80704.1"/>
    <property type="molecule type" value="Genomic_DNA"/>
</dbReference>
<organism evidence="4 5">
    <name type="scientific">Fictibacillus solisalsi</name>
    <dbReference type="NCBI Taxonomy" id="459525"/>
    <lineage>
        <taxon>Bacteria</taxon>
        <taxon>Bacillati</taxon>
        <taxon>Bacillota</taxon>
        <taxon>Bacilli</taxon>
        <taxon>Bacillales</taxon>
        <taxon>Fictibacillaceae</taxon>
        <taxon>Fictibacillus</taxon>
    </lineage>
</organism>
<dbReference type="Pfam" id="PF19568">
    <property type="entry name" value="Spore_III_AA"/>
    <property type="match status" value="1"/>
</dbReference>
<dbReference type="SUPFAM" id="SSF52540">
    <property type="entry name" value="P-loop containing nucleoside triphosphate hydrolases"/>
    <property type="match status" value="1"/>
</dbReference>
<sequence>MEQVLAVLPEAVGELIRQLPQERKERIEEIRFRLMKPLELIINGRPEFLLAGNGPYIIQPEDGVQLLNKLSRYSLYALEEELKRGYITIKGGHRVGLAGKVITEKGEVKAIRDIGSYNIRIARQKIGSADRLVSRLYEEGRWHNTLIVGAPQTGKTTLLRDLARTASAGCRTKNIPSSKVGIVDERSEIAGSVKGIPQFVLGERVDVLDACPKAEGMMMMIRSMSPEVLIVDEIGRKEDVDAILEAMNAGVQMMMTVHGHSLEEALRRPAIFPLAEMKLFDRYVELTRTGRPGTVQGVYDRDRKPLLMEQRSSCL</sequence>
<evidence type="ECO:0000259" key="3">
    <source>
        <dbReference type="SMART" id="SM00382"/>
    </source>
</evidence>
<dbReference type="InterPro" id="IPR014217">
    <property type="entry name" value="Spore_III_AA"/>
</dbReference>
<dbReference type="PANTHER" id="PTHR20953:SF3">
    <property type="entry name" value="P-LOOP CONTAINING NUCLEOSIDE TRIPHOSPHATE HYDROLASES SUPERFAMILY PROTEIN"/>
    <property type="match status" value="1"/>
</dbReference>
<proteinExistence type="predicted"/>
<feature type="domain" description="AAA+ ATPase" evidence="3">
    <location>
        <begin position="141"/>
        <end position="281"/>
    </location>
</feature>
<dbReference type="OrthoDB" id="9768243at2"/>
<keyword evidence="1" id="KW-0547">Nucleotide-binding</keyword>
<dbReference type="Proteomes" id="UP000199544">
    <property type="component" value="Unassembled WGS sequence"/>
</dbReference>
<dbReference type="Gene3D" id="3.40.50.300">
    <property type="entry name" value="P-loop containing nucleotide triphosphate hydrolases"/>
    <property type="match status" value="1"/>
</dbReference>
<dbReference type="InterPro" id="IPR027417">
    <property type="entry name" value="P-loop_NTPase"/>
</dbReference>
<gene>
    <name evidence="4" type="ORF">SAMN04488137_2014</name>
</gene>
<dbReference type="AlphaFoldDB" id="A0A1G9W818"/>
<dbReference type="STRING" id="459525.SAMN04488137_2014"/>
<dbReference type="InterPro" id="IPR045735">
    <property type="entry name" value="Spore_III_AA_AAA+_ATPase"/>
</dbReference>
<protein>
    <submittedName>
        <fullName evidence="4">Stage III sporulation protein AA</fullName>
    </submittedName>
</protein>
<dbReference type="SMART" id="SM00382">
    <property type="entry name" value="AAA"/>
    <property type="match status" value="1"/>
</dbReference>
<evidence type="ECO:0000256" key="1">
    <source>
        <dbReference type="ARBA" id="ARBA00022741"/>
    </source>
</evidence>
<evidence type="ECO:0000313" key="4">
    <source>
        <dbReference type="EMBL" id="SDM80704.1"/>
    </source>
</evidence>
<evidence type="ECO:0000256" key="2">
    <source>
        <dbReference type="ARBA" id="ARBA00022840"/>
    </source>
</evidence>
<dbReference type="GO" id="GO:0005524">
    <property type="term" value="F:ATP binding"/>
    <property type="evidence" value="ECO:0007669"/>
    <property type="project" value="UniProtKB-KW"/>
</dbReference>
<dbReference type="RefSeq" id="WP_090234292.1">
    <property type="nucleotide sequence ID" value="NZ_FNHW01000001.1"/>
</dbReference>